<name>K7AV63_9ALTE</name>
<dbReference type="PATRIC" id="fig|1129794.4.peg.4461"/>
<protein>
    <submittedName>
        <fullName evidence="1">Uncharacterized protein</fullName>
    </submittedName>
</protein>
<dbReference type="KEGG" id="gps:C427_4479"/>
<accession>K7AV63</accession>
<gene>
    <name evidence="1" type="ORF">C427_4479</name>
</gene>
<dbReference type="HOGENOM" id="CLU_3203109_0_0_6"/>
<organism evidence="1 2">
    <name type="scientific">Paraglaciecola psychrophila 170</name>
    <dbReference type="NCBI Taxonomy" id="1129794"/>
    <lineage>
        <taxon>Bacteria</taxon>
        <taxon>Pseudomonadati</taxon>
        <taxon>Pseudomonadota</taxon>
        <taxon>Gammaproteobacteria</taxon>
        <taxon>Alteromonadales</taxon>
        <taxon>Alteromonadaceae</taxon>
        <taxon>Paraglaciecola</taxon>
    </lineage>
</organism>
<evidence type="ECO:0000313" key="2">
    <source>
        <dbReference type="Proteomes" id="UP000011864"/>
    </source>
</evidence>
<dbReference type="EMBL" id="CP003837">
    <property type="protein sequence ID" value="AGH46581.1"/>
    <property type="molecule type" value="Genomic_DNA"/>
</dbReference>
<sequence length="45" mass="4530">MLCTALGITGITCFLSGCLGPLQDTMALAAVSIAGTEVLCDIDRA</sequence>
<keyword evidence="2" id="KW-1185">Reference proteome</keyword>
<reference evidence="1 2" key="1">
    <citation type="journal article" date="2013" name="Genome Announc.">
        <title>Complete Genome Sequence of Glaciecola psychrophila Strain 170T.</title>
        <authorList>
            <person name="Yin J."/>
            <person name="Chen J."/>
            <person name="Liu G."/>
            <person name="Yu Y."/>
            <person name="Song L."/>
            <person name="Wang X."/>
            <person name="Qu X."/>
        </authorList>
    </citation>
    <scope>NUCLEOTIDE SEQUENCE [LARGE SCALE GENOMIC DNA]</scope>
    <source>
        <strain evidence="1 2">170</strain>
    </source>
</reference>
<dbReference type="AlphaFoldDB" id="K7AV63"/>
<dbReference type="Proteomes" id="UP000011864">
    <property type="component" value="Chromosome"/>
</dbReference>
<evidence type="ECO:0000313" key="1">
    <source>
        <dbReference type="EMBL" id="AGH46581.1"/>
    </source>
</evidence>
<proteinExistence type="predicted"/>